<dbReference type="PIRSF" id="PIRSF011575">
    <property type="entry name" value="YabG"/>
    <property type="match status" value="1"/>
</dbReference>
<dbReference type="EMBL" id="JBHTKL010000007">
    <property type="protein sequence ID" value="MFD1021137.1"/>
    <property type="molecule type" value="Genomic_DNA"/>
</dbReference>
<name>A0ABW3L5T7_9BACI</name>
<dbReference type="RefSeq" id="WP_386064084.1">
    <property type="nucleotide sequence ID" value="NZ_JBHTKL010000007.1"/>
</dbReference>
<evidence type="ECO:0000313" key="2">
    <source>
        <dbReference type="Proteomes" id="UP001596990"/>
    </source>
</evidence>
<sequence>MIVKGDLVTRASYGHDLLFRVQSVTGQRSLLFGEDYRIEADAPLEDLKKVTTDEYRRHKRTIKNQEDYSYRLFRQDYQLLKEKRDYKSTDGFTNSNNYFQIPPRVLHLDGDQLFLKKCVSLYQQLGIQVHGTYMNEKEMPHQIGPLLKKIQPEVIVITGHDSFSKNKGSIRDLRAYRHSKFFVDAVREIRNNVQHLDQLVVFAGACQSHFESLIRAGANYASSPTRINIHALDPVYIVARIAYTSFMEKVEVNEVLRNTLTGENGIGGVETRGLLRIGMPFHEHEEEEATEEEGISYGDE</sequence>
<gene>
    <name evidence="1" type="primary">yabG</name>
    <name evidence="1" type="ORF">ACFQ2J_18255</name>
</gene>
<dbReference type="NCBIfam" id="TIGR02855">
    <property type="entry name" value="spore_yabG"/>
    <property type="match status" value="1"/>
</dbReference>
<protein>
    <submittedName>
        <fullName evidence="1">Sporulation peptidase YabG</fullName>
    </submittedName>
</protein>
<dbReference type="Pfam" id="PF05582">
    <property type="entry name" value="Peptidase_U57"/>
    <property type="match status" value="1"/>
</dbReference>
<organism evidence="1 2">
    <name type="scientific">Thalassobacillus hwangdonensis</name>
    <dbReference type="NCBI Taxonomy" id="546108"/>
    <lineage>
        <taxon>Bacteria</taxon>
        <taxon>Bacillati</taxon>
        <taxon>Bacillota</taxon>
        <taxon>Bacilli</taxon>
        <taxon>Bacillales</taxon>
        <taxon>Bacillaceae</taxon>
        <taxon>Thalassobacillus</taxon>
    </lineage>
</organism>
<evidence type="ECO:0000313" key="1">
    <source>
        <dbReference type="EMBL" id="MFD1021137.1"/>
    </source>
</evidence>
<reference evidence="2" key="1">
    <citation type="journal article" date="2019" name="Int. J. Syst. Evol. Microbiol.">
        <title>The Global Catalogue of Microorganisms (GCM) 10K type strain sequencing project: providing services to taxonomists for standard genome sequencing and annotation.</title>
        <authorList>
            <consortium name="The Broad Institute Genomics Platform"/>
            <consortium name="The Broad Institute Genome Sequencing Center for Infectious Disease"/>
            <person name="Wu L."/>
            <person name="Ma J."/>
        </authorList>
    </citation>
    <scope>NUCLEOTIDE SEQUENCE [LARGE SCALE GENOMIC DNA]</scope>
    <source>
        <strain evidence="2">CCUG 56607</strain>
    </source>
</reference>
<comment type="caution">
    <text evidence="1">The sequence shown here is derived from an EMBL/GenBank/DDBJ whole genome shotgun (WGS) entry which is preliminary data.</text>
</comment>
<dbReference type="InterPro" id="IPR008764">
    <property type="entry name" value="Peptidase_U57"/>
</dbReference>
<keyword evidence="2" id="KW-1185">Reference proteome</keyword>
<proteinExistence type="predicted"/>
<dbReference type="Proteomes" id="UP001596990">
    <property type="component" value="Unassembled WGS sequence"/>
</dbReference>
<accession>A0ABW3L5T7</accession>